<feature type="transmembrane region" description="Helical" evidence="1">
    <location>
        <begin position="232"/>
        <end position="249"/>
    </location>
</feature>
<evidence type="ECO:0000313" key="3">
    <source>
        <dbReference type="Proteomes" id="UP000632125"/>
    </source>
</evidence>
<feature type="transmembrane region" description="Helical" evidence="1">
    <location>
        <begin position="172"/>
        <end position="187"/>
    </location>
</feature>
<keyword evidence="1" id="KW-0812">Transmembrane</keyword>
<dbReference type="Proteomes" id="UP000632125">
    <property type="component" value="Unassembled WGS sequence"/>
</dbReference>
<dbReference type="GO" id="GO:0016020">
    <property type="term" value="C:membrane"/>
    <property type="evidence" value="ECO:0007669"/>
    <property type="project" value="InterPro"/>
</dbReference>
<accession>A0A927H7U6</accession>
<gene>
    <name evidence="2" type="ORF">IDH41_25865</name>
</gene>
<feature type="transmembrane region" description="Helical" evidence="1">
    <location>
        <begin position="193"/>
        <end position="211"/>
    </location>
</feature>
<organism evidence="2 3">
    <name type="scientific">Paenibacillus arenilitoris</name>
    <dbReference type="NCBI Taxonomy" id="2772299"/>
    <lineage>
        <taxon>Bacteria</taxon>
        <taxon>Bacillati</taxon>
        <taxon>Bacillota</taxon>
        <taxon>Bacilli</taxon>
        <taxon>Bacillales</taxon>
        <taxon>Paenibacillaceae</taxon>
        <taxon>Paenibacillus</taxon>
    </lineage>
</organism>
<feature type="transmembrane region" description="Helical" evidence="1">
    <location>
        <begin position="381"/>
        <end position="399"/>
    </location>
</feature>
<dbReference type="PIRSF" id="PIRSF037259">
    <property type="entry name" value="EcsB_ABC"/>
    <property type="match status" value="1"/>
</dbReference>
<dbReference type="EMBL" id="JACXIY010000040">
    <property type="protein sequence ID" value="MBD2872011.1"/>
    <property type="molecule type" value="Genomic_DNA"/>
</dbReference>
<protein>
    <submittedName>
        <fullName evidence="2">ABC transporter permease</fullName>
    </submittedName>
</protein>
<feature type="transmembrane region" description="Helical" evidence="1">
    <location>
        <begin position="59"/>
        <end position="84"/>
    </location>
</feature>
<dbReference type="RefSeq" id="WP_190866333.1">
    <property type="nucleotide sequence ID" value="NZ_JACXIY010000040.1"/>
</dbReference>
<keyword evidence="1" id="KW-1133">Transmembrane helix</keyword>
<dbReference type="AlphaFoldDB" id="A0A927H7U6"/>
<keyword evidence="1" id="KW-0472">Membrane</keyword>
<comment type="caution">
    <text evidence="2">The sequence shown here is derived from an EMBL/GenBank/DDBJ whole genome shotgun (WGS) entry which is preliminary data.</text>
</comment>
<feature type="transmembrane region" description="Helical" evidence="1">
    <location>
        <begin position="308"/>
        <end position="330"/>
    </location>
</feature>
<feature type="transmembrane region" description="Helical" evidence="1">
    <location>
        <begin position="133"/>
        <end position="151"/>
    </location>
</feature>
<keyword evidence="3" id="KW-1185">Reference proteome</keyword>
<dbReference type="Pfam" id="PF05975">
    <property type="entry name" value="EcsB"/>
    <property type="match status" value="1"/>
</dbReference>
<dbReference type="InterPro" id="IPR010288">
    <property type="entry name" value="EcsB_ABC"/>
</dbReference>
<feature type="transmembrane region" description="Helical" evidence="1">
    <location>
        <begin position="34"/>
        <end position="53"/>
    </location>
</feature>
<name>A0A927H7U6_9BACL</name>
<proteinExistence type="predicted"/>
<sequence length="416" mass="46517">MGGELRLEAIWSRRARAFREEIVPYIRYMAQSGFTAFLSLIFISSSIGYVTLIRDLPSGFPIAAVGVAALAPVLCWSPLRTWLAPADTVFMMPREADMAGYLRRSVRHTAVFGALLAALVLLLYLPIYNQGPALASGWLLAILAAGLKAANTWGAWRERRMAWPGMRRGMRLLRWGLTALVLAAWLTREGWQAAVFTALIGLLFALVHRFPARHRFPWERLIQEEARTRNRYYAFFGLFIDVPTLPAAVAKRSYLAWLLRAVPNANRYTYVYLYTASFIRAEIGGIVIRLLLLACLVVYWLADAASLSGWGAAAAYGLFLAVLAVQAGGLRHVHRHSIWKHVYPLPDKRRIEQYLKVDRVVVTVCAIVAWLFAAIPLAMASIYAPSISAAAGAGVYIALRPSRMRRRLLLDEEEGE</sequence>
<evidence type="ECO:0000256" key="1">
    <source>
        <dbReference type="SAM" id="Phobius"/>
    </source>
</evidence>
<feature type="transmembrane region" description="Helical" evidence="1">
    <location>
        <begin position="105"/>
        <end position="127"/>
    </location>
</feature>
<feature type="transmembrane region" description="Helical" evidence="1">
    <location>
        <begin position="286"/>
        <end position="302"/>
    </location>
</feature>
<reference evidence="2" key="1">
    <citation type="submission" date="2020-09" db="EMBL/GenBank/DDBJ databases">
        <title>A novel bacterium of genus Paenibacillus, isolated from South China Sea.</title>
        <authorList>
            <person name="Huang H."/>
            <person name="Mo K."/>
            <person name="Hu Y."/>
        </authorList>
    </citation>
    <scope>NUCLEOTIDE SEQUENCE</scope>
    <source>
        <strain evidence="2">IB182493</strain>
    </source>
</reference>
<evidence type="ECO:0000313" key="2">
    <source>
        <dbReference type="EMBL" id="MBD2872011.1"/>
    </source>
</evidence>